<proteinExistence type="predicted"/>
<dbReference type="Proteomes" id="UP000634136">
    <property type="component" value="Unassembled WGS sequence"/>
</dbReference>
<comment type="caution">
    <text evidence="1">The sequence shown here is derived from an EMBL/GenBank/DDBJ whole genome shotgun (WGS) entry which is preliminary data.</text>
</comment>
<sequence length="42" mass="4718">MGNTANRWIDPSEGALLDSIARKLTERSTPLKGHHWTTQLKS</sequence>
<keyword evidence="2" id="KW-1185">Reference proteome</keyword>
<reference evidence="1" key="1">
    <citation type="submission" date="2020-09" db="EMBL/GenBank/DDBJ databases">
        <title>Genome-Enabled Discovery of Anthraquinone Biosynthesis in Senna tora.</title>
        <authorList>
            <person name="Kang S.-H."/>
            <person name="Pandey R.P."/>
            <person name="Lee C.-M."/>
            <person name="Sim J.-S."/>
            <person name="Jeong J.-T."/>
            <person name="Choi B.-S."/>
            <person name="Jung M."/>
            <person name="Ginzburg D."/>
            <person name="Zhao K."/>
            <person name="Won S.Y."/>
            <person name="Oh T.-J."/>
            <person name="Yu Y."/>
            <person name="Kim N.-H."/>
            <person name="Lee O.R."/>
            <person name="Lee T.-H."/>
            <person name="Bashyal P."/>
            <person name="Kim T.-S."/>
            <person name="Lee W.-H."/>
            <person name="Kawkins C."/>
            <person name="Kim C.-K."/>
            <person name="Kim J.S."/>
            <person name="Ahn B.O."/>
            <person name="Rhee S.Y."/>
            <person name="Sohng J.K."/>
        </authorList>
    </citation>
    <scope>NUCLEOTIDE SEQUENCE</scope>
    <source>
        <tissue evidence="1">Leaf</tissue>
    </source>
</reference>
<dbReference type="AlphaFoldDB" id="A0A834TTP0"/>
<protein>
    <submittedName>
        <fullName evidence="1">Uncharacterized protein</fullName>
    </submittedName>
</protein>
<accession>A0A834TTP0</accession>
<evidence type="ECO:0000313" key="2">
    <source>
        <dbReference type="Proteomes" id="UP000634136"/>
    </source>
</evidence>
<evidence type="ECO:0000313" key="1">
    <source>
        <dbReference type="EMBL" id="KAF7827277.1"/>
    </source>
</evidence>
<name>A0A834TTP0_9FABA</name>
<dbReference type="EMBL" id="JAAIUW010000006">
    <property type="protein sequence ID" value="KAF7827277.1"/>
    <property type="molecule type" value="Genomic_DNA"/>
</dbReference>
<gene>
    <name evidence="1" type="ORF">G2W53_018441</name>
</gene>
<organism evidence="1 2">
    <name type="scientific">Senna tora</name>
    <dbReference type="NCBI Taxonomy" id="362788"/>
    <lineage>
        <taxon>Eukaryota</taxon>
        <taxon>Viridiplantae</taxon>
        <taxon>Streptophyta</taxon>
        <taxon>Embryophyta</taxon>
        <taxon>Tracheophyta</taxon>
        <taxon>Spermatophyta</taxon>
        <taxon>Magnoliopsida</taxon>
        <taxon>eudicotyledons</taxon>
        <taxon>Gunneridae</taxon>
        <taxon>Pentapetalae</taxon>
        <taxon>rosids</taxon>
        <taxon>fabids</taxon>
        <taxon>Fabales</taxon>
        <taxon>Fabaceae</taxon>
        <taxon>Caesalpinioideae</taxon>
        <taxon>Cassia clade</taxon>
        <taxon>Senna</taxon>
    </lineage>
</organism>